<feature type="chain" id="PRO_5006058572" description="RxLR-like protein" evidence="1">
    <location>
        <begin position="27"/>
        <end position="77"/>
    </location>
</feature>
<dbReference type="AlphaFoldDB" id="A0A0P1ACL2"/>
<sequence length="77" mass="8719">MWSTVWEFQTLLTLVALLFSMEMTEGTSVLVNNVQFQTNEEMCLGCEQLATIKGVETNVKQVVLCVDKVRIEIYKSG</sequence>
<evidence type="ECO:0000256" key="1">
    <source>
        <dbReference type="SAM" id="SignalP"/>
    </source>
</evidence>
<dbReference type="Proteomes" id="UP000054928">
    <property type="component" value="Unassembled WGS sequence"/>
</dbReference>
<dbReference type="RefSeq" id="XP_024574760.1">
    <property type="nucleotide sequence ID" value="XM_024723822.1"/>
</dbReference>
<feature type="signal peptide" evidence="1">
    <location>
        <begin position="1"/>
        <end position="26"/>
    </location>
</feature>
<organism evidence="2 3">
    <name type="scientific">Plasmopara halstedii</name>
    <name type="common">Downy mildew of sunflower</name>
    <dbReference type="NCBI Taxonomy" id="4781"/>
    <lineage>
        <taxon>Eukaryota</taxon>
        <taxon>Sar</taxon>
        <taxon>Stramenopiles</taxon>
        <taxon>Oomycota</taxon>
        <taxon>Peronosporomycetes</taxon>
        <taxon>Peronosporales</taxon>
        <taxon>Peronosporaceae</taxon>
        <taxon>Plasmopara</taxon>
    </lineage>
</organism>
<keyword evidence="3" id="KW-1185">Reference proteome</keyword>
<evidence type="ECO:0000313" key="2">
    <source>
        <dbReference type="EMBL" id="CEG38391.1"/>
    </source>
</evidence>
<proteinExistence type="predicted"/>
<dbReference type="GeneID" id="36403524"/>
<evidence type="ECO:0008006" key="4">
    <source>
        <dbReference type="Google" id="ProtNLM"/>
    </source>
</evidence>
<evidence type="ECO:0000313" key="3">
    <source>
        <dbReference type="Proteomes" id="UP000054928"/>
    </source>
</evidence>
<dbReference type="EMBL" id="CCYD01000321">
    <property type="protein sequence ID" value="CEG38391.1"/>
    <property type="molecule type" value="Genomic_DNA"/>
</dbReference>
<accession>A0A0P1ACL2</accession>
<keyword evidence="1" id="KW-0732">Signal</keyword>
<protein>
    <recommendedName>
        <fullName evidence="4">RxLR-like protein</fullName>
    </recommendedName>
</protein>
<reference evidence="3" key="1">
    <citation type="submission" date="2014-09" db="EMBL/GenBank/DDBJ databases">
        <authorList>
            <person name="Sharma Rahul"/>
            <person name="Thines Marco"/>
        </authorList>
    </citation>
    <scope>NUCLEOTIDE SEQUENCE [LARGE SCALE GENOMIC DNA]</scope>
</reference>
<name>A0A0P1ACL2_PLAHL</name>